<dbReference type="EMBL" id="MEXL01000033">
    <property type="protein sequence ID" value="OGD02033.1"/>
    <property type="molecule type" value="Genomic_DNA"/>
</dbReference>
<evidence type="ECO:0000313" key="3">
    <source>
        <dbReference type="Proteomes" id="UP000178993"/>
    </source>
</evidence>
<dbReference type="GO" id="GO:0047429">
    <property type="term" value="F:nucleoside triphosphate diphosphatase activity"/>
    <property type="evidence" value="ECO:0007669"/>
    <property type="project" value="InterPro"/>
</dbReference>
<dbReference type="Gene3D" id="3.90.950.10">
    <property type="match status" value="1"/>
</dbReference>
<dbReference type="Pfam" id="PF01725">
    <property type="entry name" value="Ham1p_like"/>
    <property type="match status" value="1"/>
</dbReference>
<gene>
    <name evidence="2" type="ORF">A3E17_04475</name>
</gene>
<reference evidence="2 3" key="1">
    <citation type="journal article" date="2016" name="Nat. Commun.">
        <title>Thousands of microbial genomes shed light on interconnected biogeochemical processes in an aquifer system.</title>
        <authorList>
            <person name="Anantharaman K."/>
            <person name="Brown C.T."/>
            <person name="Hug L.A."/>
            <person name="Sharon I."/>
            <person name="Castelle C.J."/>
            <person name="Probst A.J."/>
            <person name="Thomas B.C."/>
            <person name="Singh A."/>
            <person name="Wilkins M.J."/>
            <person name="Karaoz U."/>
            <person name="Brodie E.L."/>
            <person name="Williams K.H."/>
            <person name="Hubbard S.S."/>
            <person name="Banfield J.F."/>
        </authorList>
    </citation>
    <scope>NUCLEOTIDE SEQUENCE [LARGE SCALE GENOMIC DNA]</scope>
</reference>
<sequence>MDVLISTRNQFKATEMAYYLEGLVGVKMHFMKDTAINITVEEDQNSLEANAQKKAREISKLTDWYVLASDGGVDIPGLGDKWDVLRNQRTVGEGKTDQEKVEVLIELMKGLKGEERKCVYYLALAVARKGQLLWSAEGITDIGYITTKPEKTAIPPSRWMGHIWYYPEFKKTFNQMNEAERNEVRKVGAKLKNELQTYIRSLI</sequence>
<comment type="caution">
    <text evidence="2">The sequence shown here is derived from an EMBL/GenBank/DDBJ whole genome shotgun (WGS) entry which is preliminary data.</text>
</comment>
<dbReference type="GO" id="GO:0009143">
    <property type="term" value="P:nucleoside triphosphate catabolic process"/>
    <property type="evidence" value="ECO:0007669"/>
    <property type="project" value="InterPro"/>
</dbReference>
<evidence type="ECO:0000256" key="1">
    <source>
        <dbReference type="ARBA" id="ARBA00022801"/>
    </source>
</evidence>
<name>A0A1F4Z756_9BACT</name>
<keyword evidence="1" id="KW-0378">Hydrolase</keyword>
<dbReference type="SUPFAM" id="SSF52972">
    <property type="entry name" value="ITPase-like"/>
    <property type="match status" value="1"/>
</dbReference>
<organism evidence="2 3">
    <name type="scientific">Candidatus Amesbacteria bacterium RIFCSPHIGHO2_12_FULL_48_14</name>
    <dbReference type="NCBI Taxonomy" id="1797257"/>
    <lineage>
        <taxon>Bacteria</taxon>
        <taxon>Candidatus Amesiibacteriota</taxon>
    </lineage>
</organism>
<evidence type="ECO:0000313" key="2">
    <source>
        <dbReference type="EMBL" id="OGD02033.1"/>
    </source>
</evidence>
<dbReference type="InterPro" id="IPR002637">
    <property type="entry name" value="RdgB/HAM1"/>
</dbReference>
<dbReference type="Proteomes" id="UP000178993">
    <property type="component" value="Unassembled WGS sequence"/>
</dbReference>
<protein>
    <recommendedName>
        <fullName evidence="4">Non-canonical purine NTP pyrophosphatase</fullName>
    </recommendedName>
</protein>
<evidence type="ECO:0008006" key="4">
    <source>
        <dbReference type="Google" id="ProtNLM"/>
    </source>
</evidence>
<proteinExistence type="predicted"/>
<accession>A0A1F4Z756</accession>
<dbReference type="AlphaFoldDB" id="A0A1F4Z756"/>
<dbReference type="InterPro" id="IPR029001">
    <property type="entry name" value="ITPase-like_fam"/>
</dbReference>